<comment type="similarity">
    <text evidence="1">Belongs to the AAA ATPase family.</text>
</comment>
<dbReference type="PANTHER" id="PTHR23077:SF198">
    <property type="entry name" value="ATP-DEPENDENT ZINC METALLOPROTEASE FTSH"/>
    <property type="match status" value="1"/>
</dbReference>
<name>A0ABZ2XLI6_9RHOO</name>
<reference evidence="3 4" key="1">
    <citation type="submission" date="2024-04" db="EMBL/GenBank/DDBJ databases">
        <title>Dissimilatory iodate-reducing microorganisms contribute to the enrichment of iodine in groundwater.</title>
        <authorList>
            <person name="Jiang Z."/>
        </authorList>
    </citation>
    <scope>NUCLEOTIDE SEQUENCE [LARGE SCALE GENOMIC DNA]</scope>
    <source>
        <strain evidence="3 4">NCP973</strain>
        <plasmid evidence="3 4">unnamed1</plasmid>
    </source>
</reference>
<dbReference type="Gene3D" id="3.40.50.300">
    <property type="entry name" value="P-loop containing nucleotide triphosphate hydrolases"/>
    <property type="match status" value="1"/>
</dbReference>
<dbReference type="InterPro" id="IPR050168">
    <property type="entry name" value="AAA_ATPase_domain"/>
</dbReference>
<dbReference type="PROSITE" id="PS00674">
    <property type="entry name" value="AAA"/>
    <property type="match status" value="1"/>
</dbReference>
<dbReference type="PANTHER" id="PTHR23077">
    <property type="entry name" value="AAA-FAMILY ATPASE"/>
    <property type="match status" value="1"/>
</dbReference>
<dbReference type="InterPro" id="IPR003959">
    <property type="entry name" value="ATPase_AAA_core"/>
</dbReference>
<dbReference type="RefSeq" id="WP_341744607.1">
    <property type="nucleotide sequence ID" value="NZ_CP151407.1"/>
</dbReference>
<sequence length="315" mass="35201">MAKWQEVLALARYALENNRDQVVNICRCIISNEPDSSSLKYQLNRLLSRAPSMMAFQELLPKDLKGLVLAMEPGMTLADTELPVSVQAQVEIFLEERAHAEAIHAAGLAVPHKVLLSGPPGNGKTTLAGAIAKELTLPLFVVDFSEVVSSYLGESGSKFAKIFRGAVEKPCVLFLDEMETVLSERAGHGNSTEVGEMKRIVSTLLMEIDRLPDHVILVGATNHEEMLDRAVVRRFDFYWELPRPDEDMVQSWLRRFAKRYPDIPILTAMPAIAADGKSLSDIERDVKKWCRRWIVEQAARRPAGKTSPQPELVLQ</sequence>
<geneLocation type="plasmid" evidence="3 4">
    <name>unnamed1</name>
</geneLocation>
<dbReference type="SUPFAM" id="SSF52540">
    <property type="entry name" value="P-loop containing nucleoside triphosphate hydrolases"/>
    <property type="match status" value="1"/>
</dbReference>
<dbReference type="GO" id="GO:0005524">
    <property type="term" value="F:ATP binding"/>
    <property type="evidence" value="ECO:0007669"/>
    <property type="project" value="UniProtKB-KW"/>
</dbReference>
<gene>
    <name evidence="3" type="ORF">AADV58_17825</name>
</gene>
<evidence type="ECO:0000259" key="2">
    <source>
        <dbReference type="SMART" id="SM00382"/>
    </source>
</evidence>
<dbReference type="CDD" id="cd19481">
    <property type="entry name" value="RecA-like_protease"/>
    <property type="match status" value="1"/>
</dbReference>
<accession>A0ABZ2XLI6</accession>
<dbReference type="InterPro" id="IPR003593">
    <property type="entry name" value="AAA+_ATPase"/>
</dbReference>
<keyword evidence="1" id="KW-0547">Nucleotide-binding</keyword>
<dbReference type="Proteomes" id="UP001479520">
    <property type="component" value="Plasmid unnamed1"/>
</dbReference>
<evidence type="ECO:0000313" key="3">
    <source>
        <dbReference type="EMBL" id="WZJ23268.1"/>
    </source>
</evidence>
<dbReference type="InterPro" id="IPR003960">
    <property type="entry name" value="ATPase_AAA_CS"/>
</dbReference>
<protein>
    <submittedName>
        <fullName evidence="3">ATP-binding protein</fullName>
    </submittedName>
</protein>
<keyword evidence="3" id="KW-0614">Plasmid</keyword>
<dbReference type="SMART" id="SM00382">
    <property type="entry name" value="AAA"/>
    <property type="match status" value="1"/>
</dbReference>
<organism evidence="3 4">
    <name type="scientific">Azonexus hydrophilus</name>
    <dbReference type="NCBI Taxonomy" id="418702"/>
    <lineage>
        <taxon>Bacteria</taxon>
        <taxon>Pseudomonadati</taxon>
        <taxon>Pseudomonadota</taxon>
        <taxon>Betaproteobacteria</taxon>
        <taxon>Rhodocyclales</taxon>
        <taxon>Azonexaceae</taxon>
        <taxon>Azonexus</taxon>
    </lineage>
</organism>
<evidence type="ECO:0000256" key="1">
    <source>
        <dbReference type="RuleBase" id="RU003651"/>
    </source>
</evidence>
<dbReference type="EMBL" id="CP151407">
    <property type="protein sequence ID" value="WZJ23268.1"/>
    <property type="molecule type" value="Genomic_DNA"/>
</dbReference>
<keyword evidence="1 3" id="KW-0067">ATP-binding</keyword>
<evidence type="ECO:0000313" key="4">
    <source>
        <dbReference type="Proteomes" id="UP001479520"/>
    </source>
</evidence>
<dbReference type="InterPro" id="IPR027417">
    <property type="entry name" value="P-loop_NTPase"/>
</dbReference>
<feature type="domain" description="AAA+ ATPase" evidence="2">
    <location>
        <begin position="110"/>
        <end position="245"/>
    </location>
</feature>
<dbReference type="Pfam" id="PF00004">
    <property type="entry name" value="AAA"/>
    <property type="match status" value="1"/>
</dbReference>
<proteinExistence type="inferred from homology"/>
<keyword evidence="4" id="KW-1185">Reference proteome</keyword>